<dbReference type="Pfam" id="PF04738">
    <property type="entry name" value="Lant_dehydr_N"/>
    <property type="match status" value="1"/>
</dbReference>
<evidence type="ECO:0000313" key="3">
    <source>
        <dbReference type="EMBL" id="USG63894.1"/>
    </source>
</evidence>
<protein>
    <submittedName>
        <fullName evidence="3">Lantibiotic dehydratase</fullName>
    </submittedName>
</protein>
<dbReference type="InterPro" id="IPR023809">
    <property type="entry name" value="Thiopep_bacteriocin_synth_dom"/>
</dbReference>
<proteinExistence type="predicted"/>
<dbReference type="NCBIfam" id="TIGR03891">
    <property type="entry name" value="thiopep_ocin"/>
    <property type="match status" value="1"/>
</dbReference>
<evidence type="ECO:0000313" key="4">
    <source>
        <dbReference type="Proteomes" id="UP001056500"/>
    </source>
</evidence>
<dbReference type="Pfam" id="PF14028">
    <property type="entry name" value="Lant_dehydr_C"/>
    <property type="match status" value="1"/>
</dbReference>
<sequence length="1076" mass="121890">MSRFLQHPAVMEDVTKNHESLSVYRPLPFFMLRTPLLPAEWYGHLFSASDDASEAQYAAAIAKLETLSRHPVVREAIAVASPTLFEALHSLAHTGESRKRDQTVRSFMRYVIRMITRPTPFGLCSGVACGKWGEESRGRIALHSFTDHKKRTRPDMEWLMELIRTLESMPDVVEQLQVRTNSIVYLTGSRAKLSYLINTGPQEGGGRKKSLSSSIQASPVVQMVLHEAKEMIPYLDLRKKVEADHPETPPEKIRHFLWQLFRQEYLISELRPPLSHPSPFAYVLERLQPVQGIDELKKELKDIATLIADYDQLRLGEGTERYRGLSSKMRSIIQTDHPLQVDLQLSAEQVELPAEVAQEAARAAQALCRLSANADRSSFLQELHTDFIERYGIHGEVPLLLLLDEDLGLGSLEEYELRAENKSARGKTTKRSSLLLELLLSAQMEGKQEVELTDEHLEAMAPGGWDEGKAPKSLELYATLSAKNRDELGRGDFRLIVGANPGSNGAGKTFGRFADLFGESFLEQLREVHAAEQALDPDAVHAEISYLPAHDRLSNVTLSPNIRPYEIVLGTNPGEQAEEKALPLSDLFVGATLDSLYIRSASLGKEIIPTTGHMLTLRNTPPVYRFLREIAQERQGNWGSFSWGGLEQSPHVPRIRYGKSILSLARWRIYKHTAPFSERMSKEAWMDAVKEWREKWKLPQQVFLTEGDNRILLDLMHPLHVEMLHREFEQMKPSESLVLTETPILDGEHLAQTPDGPVWLEVAIPLVKRGQRQPVTEKLPSTVASRILEGPARYHLPGGQWLYAKLYGCKSREEECIGFPMRQFCAEMERKGLADACFFMRYKDPETHVRLRFRGEPSRLTSELLPELHAWARGLQQAGMLTRLVIDTYEPEIERYGGPALIALAEDVFAADSRAVSGMLALKRGGNLGIAFSLLGVISVLDIAEQFGMSFEQQLDWFERRYEKKAYQQEFREARRLYLTLGNADGEWAGLASHPDGRQLLPLLQQRKPALSRFAAKIREAYKNDELHNTPDNILASVIHMNVNRLFGTDRESERKVMALARHTLYGLRHARANRV</sequence>
<dbReference type="EMBL" id="CP098755">
    <property type="protein sequence ID" value="USG63894.1"/>
    <property type="molecule type" value="Genomic_DNA"/>
</dbReference>
<feature type="domain" description="Lantibiotic dehydratase N-terminal" evidence="1">
    <location>
        <begin position="70"/>
        <end position="724"/>
    </location>
</feature>
<dbReference type="InterPro" id="IPR006827">
    <property type="entry name" value="Lant_deHydtase_N"/>
</dbReference>
<dbReference type="Proteomes" id="UP001056500">
    <property type="component" value="Chromosome"/>
</dbReference>
<gene>
    <name evidence="3" type="ORF">NDK47_17225</name>
</gene>
<organism evidence="3 4">
    <name type="scientific">Brevibacillus ruminantium</name>
    <dbReference type="NCBI Taxonomy" id="2950604"/>
    <lineage>
        <taxon>Bacteria</taxon>
        <taxon>Bacillati</taxon>
        <taxon>Bacillota</taxon>
        <taxon>Bacilli</taxon>
        <taxon>Bacillales</taxon>
        <taxon>Paenibacillaceae</taxon>
        <taxon>Brevibacillus</taxon>
    </lineage>
</organism>
<feature type="domain" description="Thiopeptide-type bacteriocin biosynthesis" evidence="2">
    <location>
        <begin position="801"/>
        <end position="1064"/>
    </location>
</feature>
<evidence type="ECO:0000259" key="2">
    <source>
        <dbReference type="Pfam" id="PF14028"/>
    </source>
</evidence>
<accession>A0ABY4WAD7</accession>
<dbReference type="RefSeq" id="WP_251870974.1">
    <property type="nucleotide sequence ID" value="NZ_CP098755.1"/>
</dbReference>
<reference evidence="3" key="1">
    <citation type="submission" date="2022-06" db="EMBL/GenBank/DDBJ databases">
        <title>Genome sequencing of Brevibacillus sp. BB3-R1.</title>
        <authorList>
            <person name="Heo J."/>
            <person name="Lee D."/>
            <person name="Won M."/>
            <person name="Han B.-H."/>
            <person name="Hong S.-B."/>
            <person name="Kwon S.-W."/>
        </authorList>
    </citation>
    <scope>NUCLEOTIDE SEQUENCE</scope>
    <source>
        <strain evidence="3">BB3-R1</strain>
    </source>
</reference>
<name>A0ABY4WAD7_9BACL</name>
<evidence type="ECO:0000259" key="1">
    <source>
        <dbReference type="Pfam" id="PF04738"/>
    </source>
</evidence>
<keyword evidence="4" id="KW-1185">Reference proteome</keyword>